<protein>
    <submittedName>
        <fullName evidence="2">Uncharacterized protein</fullName>
    </submittedName>
</protein>
<proteinExistence type="predicted"/>
<reference evidence="2 3" key="1">
    <citation type="submission" date="2015-08" db="EMBL/GenBank/DDBJ databases">
        <title>Next Generation Sequencing and Analysis of the Genome of Puccinia sorghi L Schw, the Causal Agent of Maize Common Rust.</title>
        <authorList>
            <person name="Rochi L."/>
            <person name="Burguener G."/>
            <person name="Darino M."/>
            <person name="Turjanski A."/>
            <person name="Kreff E."/>
            <person name="Dieguez M.J."/>
            <person name="Sacco F."/>
        </authorList>
    </citation>
    <scope>NUCLEOTIDE SEQUENCE [LARGE SCALE GENOMIC DNA]</scope>
    <source>
        <strain evidence="2 3">RO10H11247</strain>
    </source>
</reference>
<gene>
    <name evidence="2" type="ORF">VP01_3255g1</name>
</gene>
<dbReference type="AlphaFoldDB" id="A0A0L6UXW9"/>
<dbReference type="OrthoDB" id="10052321at2759"/>
<feature type="region of interest" description="Disordered" evidence="1">
    <location>
        <begin position="549"/>
        <end position="572"/>
    </location>
</feature>
<feature type="non-terminal residue" evidence="2">
    <location>
        <position position="1"/>
    </location>
</feature>
<keyword evidence="3" id="KW-1185">Reference proteome</keyword>
<dbReference type="InterPro" id="IPR021036">
    <property type="entry name" value="Ribosomal_mS45"/>
</dbReference>
<name>A0A0L6UXW9_9BASI</name>
<organism evidence="2 3">
    <name type="scientific">Puccinia sorghi</name>
    <dbReference type="NCBI Taxonomy" id="27349"/>
    <lineage>
        <taxon>Eukaryota</taxon>
        <taxon>Fungi</taxon>
        <taxon>Dikarya</taxon>
        <taxon>Basidiomycota</taxon>
        <taxon>Pucciniomycotina</taxon>
        <taxon>Pucciniomycetes</taxon>
        <taxon>Pucciniales</taxon>
        <taxon>Pucciniaceae</taxon>
        <taxon>Puccinia</taxon>
    </lineage>
</organism>
<dbReference type="GO" id="GO:0032543">
    <property type="term" value="P:mitochondrial translation"/>
    <property type="evidence" value="ECO:0007669"/>
    <property type="project" value="TreeGrafter"/>
</dbReference>
<sequence length="682" mass="76611">PSEETICVSYVSLTDAQCLAQGMLPKSGKLFWLKGDFALFVCTLPVNRGTGASGMNWTVRENSTRQSLEMFVRLRRLQLLAPYRNAIQQQSLSLSRLDTSIGFSIEIPQSRKLGSIARIQALDKPEGSEEEADDLLSSLTKRRGGRTKKGIQKISPKDWLLTEEGLKFRHPTIGRTNWLGDDIPFPTNPWFKPKPPLSDKLRTKVYDSFKQRILAIHKQQSFSDLSSDEKKKQEQILLRETSEQWGICRDRVSAIIRLKAMEASWPLNDTNEEGQPIKPHKRTLQLNFEKGMESVLGVQTDQVNRLNEDINELANRRLQRRSSFYGTEFVPIDSPHPDAQPAPTEPSHPQTERPKNKNKYQENDEPTEKRHIMGSDGLPRPPPCYISNIPNKVPMVFTDVSEFPRAPKPMSKRKAKYYPKTSLLPDYSALPSRSGPQSARRSHSTAAATPVVEPIGGSPFSPSETEVCETLAASNTRQDKTDAQRRNLTARLLRQLKGCANSEHGSRLIDELSALPHDSECTYLTGMDANQIKESLLLRAGGLSFKAPGSKKNMESLDPIETSSTKNETPDEKQIQSIKVDMIKSIYLKKLELNSAGRLLLPRSIRSKEEKDLKILQHTTPSSTYNVARNNGTTVASQSNSPDLIGSRSNQLVRRCMKGPLGRIKQRQELQLLASRNQAVDQ</sequence>
<feature type="region of interest" description="Disordered" evidence="1">
    <location>
        <begin position="328"/>
        <end position="383"/>
    </location>
</feature>
<dbReference type="Pfam" id="PF12298">
    <property type="entry name" value="Bot1p"/>
    <property type="match status" value="2"/>
</dbReference>
<feature type="compositionally biased region" description="Basic and acidic residues" evidence="1">
    <location>
        <begin position="350"/>
        <end position="373"/>
    </location>
</feature>
<dbReference type="Proteomes" id="UP000037035">
    <property type="component" value="Unassembled WGS sequence"/>
</dbReference>
<dbReference type="PANTHER" id="PTHR28158">
    <property type="entry name" value="37S RIBOSOMAL PROTEIN S35, MITOCHONDRIAL"/>
    <property type="match status" value="1"/>
</dbReference>
<feature type="region of interest" description="Disordered" evidence="1">
    <location>
        <begin position="428"/>
        <end position="464"/>
    </location>
</feature>
<dbReference type="PANTHER" id="PTHR28158:SF1">
    <property type="entry name" value="SMALL RIBOSOMAL SUBUNIT PROTEIN MS45"/>
    <property type="match status" value="1"/>
</dbReference>
<dbReference type="EMBL" id="LAVV01008230">
    <property type="protein sequence ID" value="KNZ53386.1"/>
    <property type="molecule type" value="Genomic_DNA"/>
</dbReference>
<dbReference type="GO" id="GO:0005763">
    <property type="term" value="C:mitochondrial small ribosomal subunit"/>
    <property type="evidence" value="ECO:0007669"/>
    <property type="project" value="TreeGrafter"/>
</dbReference>
<evidence type="ECO:0000313" key="2">
    <source>
        <dbReference type="EMBL" id="KNZ53386.1"/>
    </source>
</evidence>
<dbReference type="VEuPathDB" id="FungiDB:VP01_3255g1"/>
<evidence type="ECO:0000313" key="3">
    <source>
        <dbReference type="Proteomes" id="UP000037035"/>
    </source>
</evidence>
<dbReference type="GO" id="GO:0003735">
    <property type="term" value="F:structural constituent of ribosome"/>
    <property type="evidence" value="ECO:0007669"/>
    <property type="project" value="TreeGrafter"/>
</dbReference>
<dbReference type="STRING" id="27349.A0A0L6UXW9"/>
<accession>A0A0L6UXW9</accession>
<comment type="caution">
    <text evidence="2">The sequence shown here is derived from an EMBL/GenBank/DDBJ whole genome shotgun (WGS) entry which is preliminary data.</text>
</comment>
<evidence type="ECO:0000256" key="1">
    <source>
        <dbReference type="SAM" id="MobiDB-lite"/>
    </source>
</evidence>